<dbReference type="Proteomes" id="UP000287527">
    <property type="component" value="Unassembled WGS sequence"/>
</dbReference>
<gene>
    <name evidence="2" type="ORF">EPI11_10865</name>
</gene>
<keyword evidence="1" id="KW-0812">Transmembrane</keyword>
<dbReference type="AlphaFoldDB" id="A0A444HA33"/>
<proteinExistence type="predicted"/>
<keyword evidence="3" id="KW-1185">Reference proteome</keyword>
<organism evidence="2 3">
    <name type="scientific">Flavobacterium cerinum</name>
    <dbReference type="NCBI Taxonomy" id="2502784"/>
    <lineage>
        <taxon>Bacteria</taxon>
        <taxon>Pseudomonadati</taxon>
        <taxon>Bacteroidota</taxon>
        <taxon>Flavobacteriia</taxon>
        <taxon>Flavobacteriales</taxon>
        <taxon>Flavobacteriaceae</taxon>
        <taxon>Flavobacterium</taxon>
    </lineage>
</organism>
<keyword evidence="1" id="KW-0472">Membrane</keyword>
<evidence type="ECO:0000256" key="1">
    <source>
        <dbReference type="SAM" id="Phobius"/>
    </source>
</evidence>
<dbReference type="OrthoDB" id="1375605at2"/>
<name>A0A444HA33_9FLAO</name>
<feature type="transmembrane region" description="Helical" evidence="1">
    <location>
        <begin position="7"/>
        <end position="27"/>
    </location>
</feature>
<evidence type="ECO:0000313" key="3">
    <source>
        <dbReference type="Proteomes" id="UP000287527"/>
    </source>
</evidence>
<evidence type="ECO:0000313" key="2">
    <source>
        <dbReference type="EMBL" id="RWX00037.1"/>
    </source>
</evidence>
<feature type="transmembrane region" description="Helical" evidence="1">
    <location>
        <begin position="74"/>
        <end position="94"/>
    </location>
</feature>
<feature type="transmembrane region" description="Helical" evidence="1">
    <location>
        <begin position="106"/>
        <end position="124"/>
    </location>
</feature>
<feature type="transmembrane region" description="Helical" evidence="1">
    <location>
        <begin position="39"/>
        <end position="62"/>
    </location>
</feature>
<accession>A0A444HA33</accession>
<keyword evidence="1" id="KW-1133">Transmembrane helix</keyword>
<comment type="caution">
    <text evidence="2">The sequence shown here is derived from an EMBL/GenBank/DDBJ whole genome shotgun (WGS) entry which is preliminary data.</text>
</comment>
<dbReference type="EMBL" id="SBII01000007">
    <property type="protein sequence ID" value="RWX00037.1"/>
    <property type="molecule type" value="Genomic_DNA"/>
</dbReference>
<reference evidence="2 3" key="1">
    <citation type="submission" date="2019-01" db="EMBL/GenBank/DDBJ databases">
        <title>Flavobacterium sp. nov.,isolated from freshwater.</title>
        <authorList>
            <person name="Zhang R."/>
            <person name="Du Z.-J."/>
        </authorList>
    </citation>
    <scope>NUCLEOTIDE SEQUENCE [LARGE SCALE GENOMIC DNA]</scope>
    <source>
        <strain evidence="2 3">1E403</strain>
    </source>
</reference>
<sequence length="130" mass="14904">MEKSYMGIFIRTALIGVVCLVVNILIYKIPALSTADDSFVYPLPMVYLFFVLFSEVILYVLIRISKKNKEQMGYAFLLLTAVKMALSYVLVRPILEVAKDNPTEKVNFFAIFILFLAIEAYYTARLLNNK</sequence>
<protein>
    <submittedName>
        <fullName evidence="2">Uncharacterized protein</fullName>
    </submittedName>
</protein>
<dbReference type="RefSeq" id="WP_128389994.1">
    <property type="nucleotide sequence ID" value="NZ_SBII01000007.1"/>
</dbReference>